<gene>
    <name evidence="3" type="ORF">COT75_04730</name>
</gene>
<evidence type="ECO:0000313" key="4">
    <source>
        <dbReference type="Proteomes" id="UP000230093"/>
    </source>
</evidence>
<organism evidence="3 4">
    <name type="scientific">Candidatus Beckwithbacteria bacterium CG10_big_fil_rev_8_21_14_0_10_34_10</name>
    <dbReference type="NCBI Taxonomy" id="1974495"/>
    <lineage>
        <taxon>Bacteria</taxon>
        <taxon>Candidatus Beckwithiibacteriota</taxon>
    </lineage>
</organism>
<reference evidence="4" key="1">
    <citation type="submission" date="2017-09" db="EMBL/GenBank/DDBJ databases">
        <title>Depth-based differentiation of microbial function through sediment-hosted aquifers and enrichment of novel symbionts in the deep terrestrial subsurface.</title>
        <authorList>
            <person name="Probst A.J."/>
            <person name="Ladd B."/>
            <person name="Jarett J.K."/>
            <person name="Geller-Mcgrath D.E."/>
            <person name="Sieber C.M.K."/>
            <person name="Emerson J.B."/>
            <person name="Anantharaman K."/>
            <person name="Thomas B.C."/>
            <person name="Malmstrom R."/>
            <person name="Stieglmeier M."/>
            <person name="Klingl A."/>
            <person name="Woyke T."/>
            <person name="Ryan C.M."/>
            <person name="Banfield J.F."/>
        </authorList>
    </citation>
    <scope>NUCLEOTIDE SEQUENCE [LARGE SCALE GENOMIC DNA]</scope>
</reference>
<protein>
    <recommendedName>
        <fullName evidence="2">7 transmembrane helices usually fused to an inactive transglutaminase domain-containing protein</fullName>
    </recommendedName>
</protein>
<feature type="transmembrane region" description="Helical" evidence="1">
    <location>
        <begin position="106"/>
        <end position="124"/>
    </location>
</feature>
<keyword evidence="1" id="KW-1133">Transmembrane helix</keyword>
<feature type="transmembrane region" description="Helical" evidence="1">
    <location>
        <begin position="214"/>
        <end position="236"/>
    </location>
</feature>
<feature type="transmembrane region" description="Helical" evidence="1">
    <location>
        <begin position="156"/>
        <end position="174"/>
    </location>
</feature>
<feature type="transmembrane region" description="Helical" evidence="1">
    <location>
        <begin position="248"/>
        <end position="268"/>
    </location>
</feature>
<evidence type="ECO:0000259" key="2">
    <source>
        <dbReference type="Pfam" id="PF14402"/>
    </source>
</evidence>
<name>A0A2H0WA23_9BACT</name>
<proteinExistence type="predicted"/>
<keyword evidence="1" id="KW-0472">Membrane</keyword>
<dbReference type="Pfam" id="PF14402">
    <property type="entry name" value="7TM_transglut"/>
    <property type="match status" value="1"/>
</dbReference>
<sequence length="305" mass="33847">MKKLIGIFIGLFLLFSFSKFPVLAEKEGEDLISQTATEAAMATTSAETTGEVIEEKEKVEKKEDITESTPEVKGKLEKYLINHSIGSLRVTNFLQHAIRRAVSQGVPANTIVLILLFPLVVALIAGSRHIVGMKGFGIFLPAVLSVAFVATGIFEGLLLFFTIILVAMGARILFRKMKLQYLPRMALLLWFVSLAVFGLMCISPSLNLTAITNISIFPILILILLAESFISIQIGMSMKRALRMSFETLVVALICSFVLQLEFLQKFVILKPEISVLGVALLDIFIGRYAGLRILEYKKFKKLLE</sequence>
<evidence type="ECO:0000313" key="3">
    <source>
        <dbReference type="EMBL" id="PIS08759.1"/>
    </source>
</evidence>
<dbReference type="AlphaFoldDB" id="A0A2H0WA23"/>
<dbReference type="InterPro" id="IPR025840">
    <property type="entry name" value="7TM_transglut"/>
</dbReference>
<accession>A0A2H0WA23</accession>
<comment type="caution">
    <text evidence="3">The sequence shown here is derived from an EMBL/GenBank/DDBJ whole genome shotgun (WGS) entry which is preliminary data.</text>
</comment>
<feature type="transmembrane region" description="Helical" evidence="1">
    <location>
        <begin position="274"/>
        <end position="295"/>
    </location>
</feature>
<feature type="domain" description="7 transmembrane helices usually fused to an inactive transglutaminase" evidence="2">
    <location>
        <begin position="112"/>
        <end position="303"/>
    </location>
</feature>
<dbReference type="EMBL" id="PEZT01000028">
    <property type="protein sequence ID" value="PIS08759.1"/>
    <property type="molecule type" value="Genomic_DNA"/>
</dbReference>
<dbReference type="Proteomes" id="UP000230093">
    <property type="component" value="Unassembled WGS sequence"/>
</dbReference>
<feature type="transmembrane region" description="Helical" evidence="1">
    <location>
        <begin position="186"/>
        <end position="208"/>
    </location>
</feature>
<evidence type="ECO:0000256" key="1">
    <source>
        <dbReference type="SAM" id="Phobius"/>
    </source>
</evidence>
<keyword evidence="1" id="KW-0812">Transmembrane</keyword>